<evidence type="ECO:0000313" key="1">
    <source>
        <dbReference type="EMBL" id="TWT39479.1"/>
    </source>
</evidence>
<gene>
    <name evidence="1" type="ORF">Enr8_11780</name>
</gene>
<dbReference type="Proteomes" id="UP000318878">
    <property type="component" value="Unassembled WGS sequence"/>
</dbReference>
<name>A0A5C5VP36_9BACT</name>
<dbReference type="AlphaFoldDB" id="A0A5C5VP36"/>
<reference evidence="1 2" key="1">
    <citation type="submission" date="2019-02" db="EMBL/GenBank/DDBJ databases">
        <title>Deep-cultivation of Planctomycetes and their phenomic and genomic characterization uncovers novel biology.</title>
        <authorList>
            <person name="Wiegand S."/>
            <person name="Jogler M."/>
            <person name="Boedeker C."/>
            <person name="Pinto D."/>
            <person name="Vollmers J."/>
            <person name="Rivas-Marin E."/>
            <person name="Kohn T."/>
            <person name="Peeters S.H."/>
            <person name="Heuer A."/>
            <person name="Rast P."/>
            <person name="Oberbeckmann S."/>
            <person name="Bunk B."/>
            <person name="Jeske O."/>
            <person name="Meyerdierks A."/>
            <person name="Storesund J.E."/>
            <person name="Kallscheuer N."/>
            <person name="Luecker S."/>
            <person name="Lage O.M."/>
            <person name="Pohl T."/>
            <person name="Merkel B.J."/>
            <person name="Hornburger P."/>
            <person name="Mueller R.-W."/>
            <person name="Bruemmer F."/>
            <person name="Labrenz M."/>
            <person name="Spormann A.M."/>
            <person name="Op Den Camp H."/>
            <person name="Overmann J."/>
            <person name="Amann R."/>
            <person name="Jetten M.S.M."/>
            <person name="Mascher T."/>
            <person name="Medema M.H."/>
            <person name="Devos D.P."/>
            <person name="Kaster A.-K."/>
            <person name="Ovreas L."/>
            <person name="Rohde M."/>
            <person name="Galperin M.Y."/>
            <person name="Jogler C."/>
        </authorList>
    </citation>
    <scope>NUCLEOTIDE SEQUENCE [LARGE SCALE GENOMIC DNA]</scope>
    <source>
        <strain evidence="1 2">Enr8</strain>
    </source>
</reference>
<dbReference type="InterPro" id="IPR032675">
    <property type="entry name" value="LRR_dom_sf"/>
</dbReference>
<dbReference type="GO" id="GO:0019005">
    <property type="term" value="C:SCF ubiquitin ligase complex"/>
    <property type="evidence" value="ECO:0007669"/>
    <property type="project" value="TreeGrafter"/>
</dbReference>
<dbReference type="RefSeq" id="WP_146429647.1">
    <property type="nucleotide sequence ID" value="NZ_SJPF01000001.1"/>
</dbReference>
<evidence type="ECO:0000313" key="2">
    <source>
        <dbReference type="Proteomes" id="UP000318878"/>
    </source>
</evidence>
<protein>
    <submittedName>
        <fullName evidence="1">Leucine Rich repeats (2 copies)</fullName>
    </submittedName>
</protein>
<dbReference type="Gene3D" id="3.80.10.10">
    <property type="entry name" value="Ribonuclease Inhibitor"/>
    <property type="match status" value="2"/>
</dbReference>
<comment type="caution">
    <text evidence="1">The sequence shown here is derived from an EMBL/GenBank/DDBJ whole genome shotgun (WGS) entry which is preliminary data.</text>
</comment>
<accession>A0A5C5VP36</accession>
<keyword evidence="2" id="KW-1185">Reference proteome</keyword>
<dbReference type="EMBL" id="SJPF01000001">
    <property type="protein sequence ID" value="TWT39479.1"/>
    <property type="molecule type" value="Genomic_DNA"/>
</dbReference>
<dbReference type="OrthoDB" id="252920at2"/>
<proteinExistence type="predicted"/>
<dbReference type="GO" id="GO:0031146">
    <property type="term" value="P:SCF-dependent proteasomal ubiquitin-dependent protein catabolic process"/>
    <property type="evidence" value="ECO:0007669"/>
    <property type="project" value="TreeGrafter"/>
</dbReference>
<dbReference type="PANTHER" id="PTHR13318">
    <property type="entry name" value="PARTNER OF PAIRED, ISOFORM B-RELATED"/>
    <property type="match status" value="1"/>
</dbReference>
<dbReference type="SUPFAM" id="SSF52047">
    <property type="entry name" value="RNI-like"/>
    <property type="match status" value="1"/>
</dbReference>
<sequence length="416" mass="44513">MKRIFRFSLLALMAVVTLFAVVLAYVSYYRLRSVRFESVRSELQASGGALTLRSELEEEPGLPAEPHWTEGLLGPNAYAELDEVTLFLNQPRPGLVSRVISFDSPVCLNAYGKGIGDEDAAAIGRSAIEELDLDSTSLTVDGYAAIAKAQRLSHLALVGGEITAEHLAPLAHSSSLKKLTLIDAEMTSEIVAAIADMAAVRELFLYQTRWADAGAWQAIGELAHLQTLRITSSKTPTDVAPPLHKMTNLERLAIDHGELASFDGVRVSPQLVEALATAETLEALDIGLMKCEPPLEAWPAMDKLTNLTQLSLLKVRGIQDFSAIATASSLKSLAIGEGFDDASLAELAKLSKLTHLSAGSAAITDAGIDDLAKIKTLREVTLGPQVTQEGAKRLKGALPKCKITLVNGSGKETAMF</sequence>
<dbReference type="PANTHER" id="PTHR13318:SF105">
    <property type="entry name" value="F-BOX_LRR-REPEAT PROTEIN 3"/>
    <property type="match status" value="1"/>
</dbReference>
<organism evidence="1 2">
    <name type="scientific">Blastopirellula retiformator</name>
    <dbReference type="NCBI Taxonomy" id="2527970"/>
    <lineage>
        <taxon>Bacteria</taxon>
        <taxon>Pseudomonadati</taxon>
        <taxon>Planctomycetota</taxon>
        <taxon>Planctomycetia</taxon>
        <taxon>Pirellulales</taxon>
        <taxon>Pirellulaceae</taxon>
        <taxon>Blastopirellula</taxon>
    </lineage>
</organism>